<dbReference type="SUPFAM" id="SSF46894">
    <property type="entry name" value="C-terminal effector domain of the bipartite response regulators"/>
    <property type="match status" value="1"/>
</dbReference>
<feature type="domain" description="HTH luxR-type" evidence="1">
    <location>
        <begin position="60"/>
        <end position="130"/>
    </location>
</feature>
<dbReference type="Proteomes" id="UP001200110">
    <property type="component" value="Unassembled WGS sequence"/>
</dbReference>
<dbReference type="PROSITE" id="PS50043">
    <property type="entry name" value="HTH_LUXR_2"/>
    <property type="match status" value="1"/>
</dbReference>
<dbReference type="Gene3D" id="1.10.10.10">
    <property type="entry name" value="Winged helix-like DNA-binding domain superfamily/Winged helix DNA-binding domain"/>
    <property type="match status" value="1"/>
</dbReference>
<dbReference type="PRINTS" id="PR00038">
    <property type="entry name" value="HTHLUXR"/>
</dbReference>
<evidence type="ECO:0000313" key="2">
    <source>
        <dbReference type="EMBL" id="MCF8586984.1"/>
    </source>
</evidence>
<dbReference type="RefSeq" id="WP_236996222.1">
    <property type="nucleotide sequence ID" value="NZ_JAKKOR010000001.1"/>
</dbReference>
<accession>A0ABS9IN56</accession>
<dbReference type="InterPro" id="IPR000792">
    <property type="entry name" value="Tscrpt_reg_LuxR_C"/>
</dbReference>
<sequence length="137" mass="14440">MTAAPMAAAPMAAAPMTAAPKPLTQVEPMIAPNQTPVVSLSSPAQHRPAGVPPFFATGDPTLVRPALSSREVEVLLAWLASESKEDAAARLFISASTVSTHISRIRAKYGAVRRSAPTKAHLLARALQDGYTTLDVW</sequence>
<dbReference type="InterPro" id="IPR036388">
    <property type="entry name" value="WH-like_DNA-bd_sf"/>
</dbReference>
<reference evidence="2 3" key="1">
    <citation type="submission" date="2022-01" db="EMBL/GenBank/DDBJ databases">
        <authorList>
            <person name="Huang Y."/>
        </authorList>
    </citation>
    <scope>NUCLEOTIDE SEQUENCE [LARGE SCALE GENOMIC DNA]</scope>
    <source>
        <strain evidence="2 3">HY366</strain>
    </source>
</reference>
<proteinExistence type="predicted"/>
<dbReference type="Pfam" id="PF00196">
    <property type="entry name" value="GerE"/>
    <property type="match status" value="1"/>
</dbReference>
<evidence type="ECO:0000259" key="1">
    <source>
        <dbReference type="PROSITE" id="PS50043"/>
    </source>
</evidence>
<dbReference type="SMART" id="SM00421">
    <property type="entry name" value="HTH_LUXR"/>
    <property type="match status" value="1"/>
</dbReference>
<dbReference type="CDD" id="cd06170">
    <property type="entry name" value="LuxR_C_like"/>
    <property type="match status" value="1"/>
</dbReference>
<organism evidence="2 3">
    <name type="scientific">Gordonia liuliyuniae</name>
    <dbReference type="NCBI Taxonomy" id="2911517"/>
    <lineage>
        <taxon>Bacteria</taxon>
        <taxon>Bacillati</taxon>
        <taxon>Actinomycetota</taxon>
        <taxon>Actinomycetes</taxon>
        <taxon>Mycobacteriales</taxon>
        <taxon>Gordoniaceae</taxon>
        <taxon>Gordonia</taxon>
    </lineage>
</organism>
<evidence type="ECO:0000313" key="3">
    <source>
        <dbReference type="Proteomes" id="UP001200110"/>
    </source>
</evidence>
<gene>
    <name evidence="2" type="ORF">L5G33_00705</name>
</gene>
<protein>
    <submittedName>
        <fullName evidence="2">Helix-turn-helix transcriptional regulator</fullName>
    </submittedName>
</protein>
<name>A0ABS9IN56_9ACTN</name>
<comment type="caution">
    <text evidence="2">The sequence shown here is derived from an EMBL/GenBank/DDBJ whole genome shotgun (WGS) entry which is preliminary data.</text>
</comment>
<dbReference type="EMBL" id="JAKKOR010000001">
    <property type="protein sequence ID" value="MCF8586984.1"/>
    <property type="molecule type" value="Genomic_DNA"/>
</dbReference>
<keyword evidence="3" id="KW-1185">Reference proteome</keyword>
<dbReference type="InterPro" id="IPR016032">
    <property type="entry name" value="Sig_transdc_resp-reg_C-effctor"/>
</dbReference>